<comment type="caution">
    <text evidence="14">The sequence shown here is derived from an EMBL/GenBank/DDBJ whole genome shotgun (WGS) entry which is preliminary data.</text>
</comment>
<dbReference type="SUPFAM" id="SSF49313">
    <property type="entry name" value="Cadherin-like"/>
    <property type="match status" value="8"/>
</dbReference>
<dbReference type="SMART" id="SM00112">
    <property type="entry name" value="CA"/>
    <property type="match status" value="8"/>
</dbReference>
<evidence type="ECO:0000256" key="4">
    <source>
        <dbReference type="ARBA" id="ARBA00022723"/>
    </source>
</evidence>
<feature type="domain" description="Cadherin" evidence="13">
    <location>
        <begin position="475"/>
        <end position="563"/>
    </location>
</feature>
<evidence type="ECO:0000256" key="12">
    <source>
        <dbReference type="PROSITE-ProRule" id="PRU00043"/>
    </source>
</evidence>
<dbReference type="Gene3D" id="2.60.40.60">
    <property type="entry name" value="Cadherins"/>
    <property type="match status" value="8"/>
</dbReference>
<keyword evidence="11" id="KW-0325">Glycoprotein</keyword>
<dbReference type="InterPro" id="IPR039808">
    <property type="entry name" value="Cadherin"/>
</dbReference>
<keyword evidence="6" id="KW-0677">Repeat</keyword>
<evidence type="ECO:0000256" key="11">
    <source>
        <dbReference type="ARBA" id="ARBA00023180"/>
    </source>
</evidence>
<dbReference type="FunFam" id="2.60.40.60:FF:000123">
    <property type="entry name" value="Protocadherin beta 4"/>
    <property type="match status" value="1"/>
</dbReference>
<dbReference type="GO" id="GO:0008013">
    <property type="term" value="F:beta-catenin binding"/>
    <property type="evidence" value="ECO:0007669"/>
    <property type="project" value="TreeGrafter"/>
</dbReference>
<evidence type="ECO:0000256" key="8">
    <source>
        <dbReference type="ARBA" id="ARBA00022889"/>
    </source>
</evidence>
<evidence type="ECO:0000256" key="5">
    <source>
        <dbReference type="ARBA" id="ARBA00022729"/>
    </source>
</evidence>
<dbReference type="GO" id="GO:0016342">
    <property type="term" value="C:catenin complex"/>
    <property type="evidence" value="ECO:0007669"/>
    <property type="project" value="TreeGrafter"/>
</dbReference>
<organism evidence="14 15">
    <name type="scientific">Geodia barretti</name>
    <name type="common">Barrett's horny sponge</name>
    <dbReference type="NCBI Taxonomy" id="519541"/>
    <lineage>
        <taxon>Eukaryota</taxon>
        <taxon>Metazoa</taxon>
        <taxon>Porifera</taxon>
        <taxon>Demospongiae</taxon>
        <taxon>Heteroscleromorpha</taxon>
        <taxon>Tetractinellida</taxon>
        <taxon>Astrophorina</taxon>
        <taxon>Geodiidae</taxon>
        <taxon>Geodia</taxon>
    </lineage>
</organism>
<dbReference type="InterPro" id="IPR002126">
    <property type="entry name" value="Cadherin-like_dom"/>
</dbReference>
<evidence type="ECO:0000259" key="13">
    <source>
        <dbReference type="PROSITE" id="PS50268"/>
    </source>
</evidence>
<dbReference type="Proteomes" id="UP001174909">
    <property type="component" value="Unassembled WGS sequence"/>
</dbReference>
<comment type="subcellular location">
    <subcellularLocation>
        <location evidence="1">Cell membrane</location>
        <topology evidence="1">Single-pass type I membrane protein</topology>
    </subcellularLocation>
</comment>
<keyword evidence="5" id="KW-0732">Signal</keyword>
<name>A0AA35W719_GEOBA</name>
<dbReference type="GO" id="GO:0005509">
    <property type="term" value="F:calcium ion binding"/>
    <property type="evidence" value="ECO:0007669"/>
    <property type="project" value="UniProtKB-UniRule"/>
</dbReference>
<dbReference type="PANTHER" id="PTHR24027">
    <property type="entry name" value="CADHERIN-23"/>
    <property type="match status" value="1"/>
</dbReference>
<keyword evidence="4" id="KW-0479">Metal-binding</keyword>
<dbReference type="PANTHER" id="PTHR24027:SF438">
    <property type="entry name" value="CADHERIN 23"/>
    <property type="match status" value="1"/>
</dbReference>
<dbReference type="InterPro" id="IPR015919">
    <property type="entry name" value="Cadherin-like_sf"/>
</dbReference>
<feature type="domain" description="Cadherin" evidence="13">
    <location>
        <begin position="669"/>
        <end position="775"/>
    </location>
</feature>
<accession>A0AA35W719</accession>
<evidence type="ECO:0000256" key="9">
    <source>
        <dbReference type="ARBA" id="ARBA00022989"/>
    </source>
</evidence>
<dbReference type="FunFam" id="2.60.40.60:FF:000033">
    <property type="entry name" value="FAT atypical cadherin 1"/>
    <property type="match status" value="1"/>
</dbReference>
<sequence length="897" mass="97473">MAYATVTVRVMDVNDNRPQLQLPALLFTVPENISEPVYITTAVANDDDTGNNADIQFSFTVTSDNFSINGSTGEVTTLRELDREEMDVHQLTIQATDGMFSEEGTITVTVADVNDNPPVFGRDSYSVAVLENRPRGTSVLTVEATDEDLGENATISFSIAEGDERLFTVDCKSVLQRITHRLVLPSAETGLVRTLVELDFESNPWHSLIVRASDGGASSLSSFAVINITVMDLNDHIPTFLNPLPSIEISERVDIGEILTDLMYLIVTAVILVKMESDLPLLQVQDTDLFSVDNVTGVLKTEALLDRDEGPECHFLTIQATDSAGDSSLSSVTEIQVCLMDVNDNCPKFIQPSFSGQIPENQVTGQQLLLRVRATDGDSGTNGAIEYGLLRDGVVFDIDPTTGFLSLTSSLDTETTPSYDLVVEACDRGAGPCCTNTTITVNVIDVNDNRPVITNINTDSCIDVVELSGNVQEIGDVVFAVNATDRDSGLNGAILFEIVGSSPFFDISSSGVITIAGQLDYETQNTHQLYINALDQGQPLSLTSETRILCINVVDINDKIPSFPVTQYNMTQNEGTLPEAAIVNVFARDDDSGDNAAVFYSITNGNTSVFRINEETGQMFLLEELDCETTTSFSLTITANNSLSTCPLSSTVQVLVLVGDVNDNPPVLSQNMYNTTIPENVALSEEILRIYATDADKTAPNNELQYRLLLGAGSNPFHLDDQGRLTVQNALDAEGLFGLQYSFSVEVRDSGEVVMRDSANVVIFVEDANDEAPFFSQNTFSVSVSESEDTPFPLLPLFFFDDDVEPSNRESFITIDSVTGYHTPTNNFVTLRGSDAFSVNENNTLELRRSLDRENISSYGVTVAVTNTADCYEQDGGQCSSFAVIEVAVIDVNDKLS</sequence>
<evidence type="ECO:0000313" key="14">
    <source>
        <dbReference type="EMBL" id="CAI8003227.1"/>
    </source>
</evidence>
<dbReference type="EMBL" id="CASHTH010000513">
    <property type="protein sequence ID" value="CAI8003227.1"/>
    <property type="molecule type" value="Genomic_DNA"/>
</dbReference>
<feature type="domain" description="Cadherin" evidence="13">
    <location>
        <begin position="350"/>
        <end position="453"/>
    </location>
</feature>
<evidence type="ECO:0000313" key="15">
    <source>
        <dbReference type="Proteomes" id="UP001174909"/>
    </source>
</evidence>
<reference evidence="14" key="1">
    <citation type="submission" date="2023-03" db="EMBL/GenBank/DDBJ databases">
        <authorList>
            <person name="Steffen K."/>
            <person name="Cardenas P."/>
        </authorList>
    </citation>
    <scope>NUCLEOTIDE SEQUENCE</scope>
</reference>
<dbReference type="InterPro" id="IPR020894">
    <property type="entry name" value="Cadherin_CS"/>
</dbReference>
<evidence type="ECO:0000256" key="3">
    <source>
        <dbReference type="ARBA" id="ARBA00022692"/>
    </source>
</evidence>
<dbReference type="PRINTS" id="PR00205">
    <property type="entry name" value="CADHERIN"/>
</dbReference>
<evidence type="ECO:0000256" key="1">
    <source>
        <dbReference type="ARBA" id="ARBA00004251"/>
    </source>
</evidence>
<evidence type="ECO:0000256" key="6">
    <source>
        <dbReference type="ARBA" id="ARBA00022737"/>
    </source>
</evidence>
<keyword evidence="2" id="KW-1003">Cell membrane</keyword>
<dbReference type="PROSITE" id="PS50268">
    <property type="entry name" value="CADHERIN_2"/>
    <property type="match status" value="8"/>
</dbReference>
<feature type="domain" description="Cadherin" evidence="13">
    <location>
        <begin position="286"/>
        <end position="349"/>
    </location>
</feature>
<keyword evidence="9" id="KW-1133">Transmembrane helix</keyword>
<feature type="domain" description="Cadherin" evidence="13">
    <location>
        <begin position="564"/>
        <end position="668"/>
    </location>
</feature>
<protein>
    <submittedName>
        <fullName evidence="14">Protocadherin Fat 4</fullName>
    </submittedName>
</protein>
<feature type="domain" description="Cadherin" evidence="13">
    <location>
        <begin position="776"/>
        <end position="894"/>
    </location>
</feature>
<evidence type="ECO:0000256" key="7">
    <source>
        <dbReference type="ARBA" id="ARBA00022837"/>
    </source>
</evidence>
<keyword evidence="3" id="KW-0812">Transmembrane</keyword>
<dbReference type="AlphaFoldDB" id="A0AA35W719"/>
<dbReference type="Pfam" id="PF00028">
    <property type="entry name" value="Cadherin"/>
    <property type="match status" value="6"/>
</dbReference>
<feature type="domain" description="Cadherin" evidence="13">
    <location>
        <begin position="21"/>
        <end position="120"/>
    </location>
</feature>
<keyword evidence="8" id="KW-0130">Cell adhesion</keyword>
<dbReference type="GO" id="GO:0007156">
    <property type="term" value="P:homophilic cell adhesion via plasma membrane adhesion molecules"/>
    <property type="evidence" value="ECO:0007669"/>
    <property type="project" value="InterPro"/>
</dbReference>
<dbReference type="GO" id="GO:0045296">
    <property type="term" value="F:cadherin binding"/>
    <property type="evidence" value="ECO:0007669"/>
    <property type="project" value="TreeGrafter"/>
</dbReference>
<keyword evidence="10" id="KW-0472">Membrane</keyword>
<dbReference type="PROSITE" id="PS00232">
    <property type="entry name" value="CADHERIN_1"/>
    <property type="match status" value="5"/>
</dbReference>
<dbReference type="CDD" id="cd11304">
    <property type="entry name" value="Cadherin_repeat"/>
    <property type="match status" value="8"/>
</dbReference>
<keyword evidence="15" id="KW-1185">Reference proteome</keyword>
<feature type="domain" description="Cadherin" evidence="13">
    <location>
        <begin position="121"/>
        <end position="240"/>
    </location>
</feature>
<keyword evidence="7 12" id="KW-0106">Calcium</keyword>
<dbReference type="FunFam" id="2.60.40.60:FF:000020">
    <property type="entry name" value="Dachsous cadherin-related 1b"/>
    <property type="match status" value="3"/>
</dbReference>
<proteinExistence type="predicted"/>
<dbReference type="GO" id="GO:0016477">
    <property type="term" value="P:cell migration"/>
    <property type="evidence" value="ECO:0007669"/>
    <property type="project" value="TreeGrafter"/>
</dbReference>
<evidence type="ECO:0000256" key="2">
    <source>
        <dbReference type="ARBA" id="ARBA00022475"/>
    </source>
</evidence>
<gene>
    <name evidence="14" type="ORF">GBAR_LOCUS3589</name>
</gene>
<evidence type="ECO:0000256" key="10">
    <source>
        <dbReference type="ARBA" id="ARBA00023136"/>
    </source>
</evidence>